<dbReference type="AlphaFoldDB" id="A0A5A5TC78"/>
<dbReference type="Gene3D" id="2.60.120.700">
    <property type="entry name" value="Peptidase G1"/>
    <property type="match status" value="1"/>
</dbReference>
<dbReference type="GO" id="GO:0070007">
    <property type="term" value="F:glutamic-type endopeptidase activity"/>
    <property type="evidence" value="ECO:0007669"/>
    <property type="project" value="InterPro"/>
</dbReference>
<dbReference type="InterPro" id="IPR000250">
    <property type="entry name" value="Peptidase_G1"/>
</dbReference>
<dbReference type="Proteomes" id="UP000322530">
    <property type="component" value="Unassembled WGS sequence"/>
</dbReference>
<dbReference type="Pfam" id="PF01828">
    <property type="entry name" value="Peptidase_A4"/>
    <property type="match status" value="1"/>
</dbReference>
<proteinExistence type="predicted"/>
<evidence type="ECO:0000313" key="1">
    <source>
        <dbReference type="EMBL" id="GCF09111.1"/>
    </source>
</evidence>
<accession>A0A5A5TC78</accession>
<evidence type="ECO:0000313" key="2">
    <source>
        <dbReference type="Proteomes" id="UP000322530"/>
    </source>
</evidence>
<name>A0A5A5TC78_9CHLR</name>
<keyword evidence="2" id="KW-1185">Reference proteome</keyword>
<dbReference type="RefSeq" id="WP_149402068.1">
    <property type="nucleotide sequence ID" value="NZ_BIXY01000036.1"/>
</dbReference>
<dbReference type="EMBL" id="BIXY01000036">
    <property type="protein sequence ID" value="GCF09111.1"/>
    <property type="molecule type" value="Genomic_DNA"/>
</dbReference>
<dbReference type="InterPro" id="IPR013320">
    <property type="entry name" value="ConA-like_dom_sf"/>
</dbReference>
<sequence length="302" mass="33291">MTLSDTELLSYGLPTHNEIKGELTFWTKALAHAKHRTCGTSISRIKTKTQIHPPKKVENWLRSNNWSGNEATGNRATYRVAYVEFNVPTIATNDLHAAVSVWAGVGGDYSFGGSNAVLPQVGVFSQPTCTGSSSASCQYNESFWEIAGPKNDPGQMNLPLSQLNAGDRVYAYVSSNVNNDGDNYFFISNETVNNYNSHMDTSKVFSDSATGECIVERPGFLNGGLYDLADFNTNAGHSIELDNCTIGDRNDNQKGIGNWPHDGMQLWNTSFTYVMAQPGSIFNNGYNYSVYCTTYYNSCYNQ</sequence>
<gene>
    <name evidence="1" type="ORF">KDI_26750</name>
</gene>
<dbReference type="InterPro" id="IPR038656">
    <property type="entry name" value="Peptidase_G1_sf"/>
</dbReference>
<reference evidence="1 2" key="1">
    <citation type="submission" date="2019-01" db="EMBL/GenBank/DDBJ databases">
        <title>Draft genome sequence of Dictyobacter sp. Uno17.</title>
        <authorList>
            <person name="Wang C.M."/>
            <person name="Zheng Y."/>
            <person name="Sakai Y."/>
            <person name="Abe K."/>
            <person name="Yokota A."/>
            <person name="Yabe S."/>
        </authorList>
    </citation>
    <scope>NUCLEOTIDE SEQUENCE [LARGE SCALE GENOMIC DNA]</scope>
    <source>
        <strain evidence="1 2">Uno17</strain>
    </source>
</reference>
<organism evidence="1 2">
    <name type="scientific">Dictyobacter arantiisoli</name>
    <dbReference type="NCBI Taxonomy" id="2014874"/>
    <lineage>
        <taxon>Bacteria</taxon>
        <taxon>Bacillati</taxon>
        <taxon>Chloroflexota</taxon>
        <taxon>Ktedonobacteria</taxon>
        <taxon>Ktedonobacterales</taxon>
        <taxon>Dictyobacteraceae</taxon>
        <taxon>Dictyobacter</taxon>
    </lineage>
</organism>
<dbReference type="GO" id="GO:0006508">
    <property type="term" value="P:proteolysis"/>
    <property type="evidence" value="ECO:0007669"/>
    <property type="project" value="InterPro"/>
</dbReference>
<comment type="caution">
    <text evidence="1">The sequence shown here is derived from an EMBL/GenBank/DDBJ whole genome shotgun (WGS) entry which is preliminary data.</text>
</comment>
<dbReference type="SUPFAM" id="SSF49899">
    <property type="entry name" value="Concanavalin A-like lectins/glucanases"/>
    <property type="match status" value="1"/>
</dbReference>
<protein>
    <submittedName>
        <fullName evidence="1">Uncharacterized protein</fullName>
    </submittedName>
</protein>